<name>A0A248KKV9_9ENTR</name>
<dbReference type="EMBL" id="CP022114">
    <property type="protein sequence ID" value="ASG64032.1"/>
    <property type="molecule type" value="Genomic_DNA"/>
</dbReference>
<evidence type="ECO:0000313" key="2">
    <source>
        <dbReference type="Proteomes" id="UP000197098"/>
    </source>
</evidence>
<gene>
    <name evidence="1" type="ORF">CEW81_19425</name>
</gene>
<accession>A0A248KKV9</accession>
<dbReference type="AlphaFoldDB" id="A0A248KKV9"/>
<dbReference type="Proteomes" id="UP000197098">
    <property type="component" value="Chromosome"/>
</dbReference>
<protein>
    <submittedName>
        <fullName evidence="1">Uncharacterized protein</fullName>
    </submittedName>
</protein>
<proteinExistence type="predicted"/>
<organism evidence="1 2">
    <name type="scientific">Kluyvera genomosp. 3</name>
    <dbReference type="NCBI Taxonomy" id="2774055"/>
    <lineage>
        <taxon>Bacteria</taxon>
        <taxon>Pseudomonadati</taxon>
        <taxon>Pseudomonadota</taxon>
        <taxon>Gammaproteobacteria</taxon>
        <taxon>Enterobacterales</taxon>
        <taxon>Enterobacteriaceae</taxon>
        <taxon>Kluyvera</taxon>
    </lineage>
</organism>
<sequence length="66" mass="7416">MLDSSTARLSEARVSKKSTDTIPDDFFTKAIYDSSEPERRMHISKLQNAYLIGNIFSPSLMCVSKS</sequence>
<reference evidence="1 2" key="1">
    <citation type="submission" date="2017-06" db="EMBL/GenBank/DDBJ databases">
        <title>Origin of plasmid-mediated fosfomycin resistance gene fosA3.</title>
        <authorList>
            <person name="Ito R."/>
            <person name="Pacey M.P."/>
            <person name="Doi Y."/>
        </authorList>
    </citation>
    <scope>NUCLEOTIDE SEQUENCE [LARGE SCALE GENOMIC DNA]</scope>
    <source>
        <strain evidence="1 2">YDC799</strain>
    </source>
</reference>
<evidence type="ECO:0000313" key="1">
    <source>
        <dbReference type="EMBL" id="ASG64032.1"/>
    </source>
</evidence>